<sequence>FDSMFGSRRGKDKDRESIRSRGRDKDGIHRTLESNHYAIRKPVIVIDRSTLHSYLSLL</sequence>
<comment type="caution">
    <text evidence="2">The sequence shown here is derived from an EMBL/GenBank/DDBJ whole genome shotgun (WGS) entry which is preliminary data.</text>
</comment>
<name>A0A0B2VMT0_TOXCA</name>
<reference evidence="2 3" key="1">
    <citation type="submission" date="2014-11" db="EMBL/GenBank/DDBJ databases">
        <title>Genetic blueprint of the zoonotic pathogen Toxocara canis.</title>
        <authorList>
            <person name="Zhu X.-Q."/>
            <person name="Korhonen P.K."/>
            <person name="Cai H."/>
            <person name="Young N.D."/>
            <person name="Nejsum P."/>
            <person name="von Samson-Himmelstjerna G."/>
            <person name="Boag P.R."/>
            <person name="Tan P."/>
            <person name="Li Q."/>
            <person name="Min J."/>
            <person name="Yang Y."/>
            <person name="Wang X."/>
            <person name="Fang X."/>
            <person name="Hall R.S."/>
            <person name="Hofmann A."/>
            <person name="Sternberg P.W."/>
            <person name="Jex A.R."/>
            <person name="Gasser R.B."/>
        </authorList>
    </citation>
    <scope>NUCLEOTIDE SEQUENCE [LARGE SCALE GENOMIC DNA]</scope>
    <source>
        <strain evidence="2">PN_DK_2014</strain>
    </source>
</reference>
<keyword evidence="3" id="KW-1185">Reference proteome</keyword>
<evidence type="ECO:0000313" key="2">
    <source>
        <dbReference type="EMBL" id="KHN84801.1"/>
    </source>
</evidence>
<protein>
    <submittedName>
        <fullName evidence="2">Uncharacterized protein</fullName>
    </submittedName>
</protein>
<dbReference type="EMBL" id="JPKZ01000899">
    <property type="protein sequence ID" value="KHN84801.1"/>
    <property type="molecule type" value="Genomic_DNA"/>
</dbReference>
<feature type="compositionally biased region" description="Basic and acidic residues" evidence="1">
    <location>
        <begin position="9"/>
        <end position="32"/>
    </location>
</feature>
<feature type="region of interest" description="Disordered" evidence="1">
    <location>
        <begin position="1"/>
        <end position="32"/>
    </location>
</feature>
<dbReference type="Proteomes" id="UP000031036">
    <property type="component" value="Unassembled WGS sequence"/>
</dbReference>
<accession>A0A0B2VMT0</accession>
<dbReference type="AlphaFoldDB" id="A0A0B2VMT0"/>
<evidence type="ECO:0000313" key="3">
    <source>
        <dbReference type="Proteomes" id="UP000031036"/>
    </source>
</evidence>
<organism evidence="2 3">
    <name type="scientific">Toxocara canis</name>
    <name type="common">Canine roundworm</name>
    <dbReference type="NCBI Taxonomy" id="6265"/>
    <lineage>
        <taxon>Eukaryota</taxon>
        <taxon>Metazoa</taxon>
        <taxon>Ecdysozoa</taxon>
        <taxon>Nematoda</taxon>
        <taxon>Chromadorea</taxon>
        <taxon>Rhabditida</taxon>
        <taxon>Spirurina</taxon>
        <taxon>Ascaridomorpha</taxon>
        <taxon>Ascaridoidea</taxon>
        <taxon>Toxocaridae</taxon>
        <taxon>Toxocara</taxon>
    </lineage>
</organism>
<feature type="non-terminal residue" evidence="2">
    <location>
        <position position="1"/>
    </location>
</feature>
<evidence type="ECO:0000256" key="1">
    <source>
        <dbReference type="SAM" id="MobiDB-lite"/>
    </source>
</evidence>
<proteinExistence type="predicted"/>
<gene>
    <name evidence="2" type="ORF">Tcan_03804</name>
</gene>
<dbReference type="OrthoDB" id="10388010at2759"/>